<proteinExistence type="predicted"/>
<protein>
    <recommendedName>
        <fullName evidence="2">histidine kinase</fullName>
        <ecNumber evidence="2">2.7.13.3</ecNumber>
    </recommendedName>
</protein>
<feature type="domain" description="Response regulatory" evidence="6">
    <location>
        <begin position="10"/>
        <end position="127"/>
    </location>
</feature>
<dbReference type="InterPro" id="IPR036890">
    <property type="entry name" value="HATPase_C_sf"/>
</dbReference>
<dbReference type="InterPro" id="IPR005467">
    <property type="entry name" value="His_kinase_dom"/>
</dbReference>
<dbReference type="Pfam" id="PF02518">
    <property type="entry name" value="HATPase_c"/>
    <property type="match status" value="1"/>
</dbReference>
<feature type="modified residue" description="4-aspartylphosphate" evidence="4">
    <location>
        <position position="436"/>
    </location>
</feature>
<keyword evidence="8" id="KW-1185">Reference proteome</keyword>
<reference evidence="7 8" key="1">
    <citation type="submission" date="2023-04" db="EMBL/GenBank/DDBJ databases">
        <title>Nanopore sequencing of Janthinobacterium from water.</title>
        <authorList>
            <person name="Ciuchcinski K."/>
            <person name="Rokowska A."/>
            <person name="Dziewit L."/>
        </authorList>
    </citation>
    <scope>NUCLEOTIDE SEQUENCE [LARGE SCALE GENOMIC DNA]</scope>
    <source>
        <strain evidence="7 8">DEMB2</strain>
    </source>
</reference>
<dbReference type="InterPro" id="IPR004358">
    <property type="entry name" value="Sig_transdc_His_kin-like_C"/>
</dbReference>
<dbReference type="InterPro" id="IPR003594">
    <property type="entry name" value="HATPase_dom"/>
</dbReference>
<evidence type="ECO:0000256" key="4">
    <source>
        <dbReference type="PROSITE-ProRule" id="PRU00169"/>
    </source>
</evidence>
<feature type="modified residue" description="4-aspartylphosphate" evidence="4">
    <location>
        <position position="59"/>
    </location>
</feature>
<dbReference type="Pfam" id="PF00512">
    <property type="entry name" value="HisKA"/>
    <property type="match status" value="1"/>
</dbReference>
<dbReference type="InterPro" id="IPR011006">
    <property type="entry name" value="CheY-like_superfamily"/>
</dbReference>
<dbReference type="SMART" id="SM00388">
    <property type="entry name" value="HisKA"/>
    <property type="match status" value="1"/>
</dbReference>
<dbReference type="Gene3D" id="6.10.250.690">
    <property type="match status" value="1"/>
</dbReference>
<feature type="domain" description="Response regulatory" evidence="6">
    <location>
        <begin position="387"/>
        <end position="503"/>
    </location>
</feature>
<evidence type="ECO:0000256" key="2">
    <source>
        <dbReference type="ARBA" id="ARBA00012438"/>
    </source>
</evidence>
<dbReference type="PANTHER" id="PTHR43547">
    <property type="entry name" value="TWO-COMPONENT HISTIDINE KINASE"/>
    <property type="match status" value="1"/>
</dbReference>
<dbReference type="PANTHER" id="PTHR43547:SF2">
    <property type="entry name" value="HYBRID SIGNAL TRANSDUCTION HISTIDINE KINASE C"/>
    <property type="match status" value="1"/>
</dbReference>
<evidence type="ECO:0000256" key="3">
    <source>
        <dbReference type="ARBA" id="ARBA00022553"/>
    </source>
</evidence>
<evidence type="ECO:0000313" key="8">
    <source>
        <dbReference type="Proteomes" id="UP001219584"/>
    </source>
</evidence>
<dbReference type="Gene3D" id="3.30.565.10">
    <property type="entry name" value="Histidine kinase-like ATPase, C-terminal domain"/>
    <property type="match status" value="1"/>
</dbReference>
<dbReference type="SUPFAM" id="SSF52172">
    <property type="entry name" value="CheY-like"/>
    <property type="match status" value="2"/>
</dbReference>
<dbReference type="CDD" id="cd00075">
    <property type="entry name" value="HATPase"/>
    <property type="match status" value="1"/>
</dbReference>
<evidence type="ECO:0000259" key="5">
    <source>
        <dbReference type="PROSITE" id="PS50109"/>
    </source>
</evidence>
<dbReference type="InterPro" id="IPR003661">
    <property type="entry name" value="HisK_dim/P_dom"/>
</dbReference>
<evidence type="ECO:0000313" key="7">
    <source>
        <dbReference type="EMBL" id="WFR77489.1"/>
    </source>
</evidence>
<dbReference type="Pfam" id="PF00072">
    <property type="entry name" value="Response_reg"/>
    <property type="match status" value="2"/>
</dbReference>
<accession>A0ABY8HXZ1</accession>
<dbReference type="RefSeq" id="WP_176389897.1">
    <property type="nucleotide sequence ID" value="NZ_CP121464.1"/>
</dbReference>
<dbReference type="SMART" id="SM00387">
    <property type="entry name" value="HATPase_c"/>
    <property type="match status" value="1"/>
</dbReference>
<dbReference type="Gene3D" id="3.40.50.2300">
    <property type="match status" value="2"/>
</dbReference>
<gene>
    <name evidence="7" type="ORF">P9875_17340</name>
</gene>
<dbReference type="SMART" id="SM00448">
    <property type="entry name" value="REC"/>
    <property type="match status" value="2"/>
</dbReference>
<dbReference type="PROSITE" id="PS50109">
    <property type="entry name" value="HIS_KIN"/>
    <property type="match status" value="1"/>
</dbReference>
<feature type="domain" description="Histidine kinase" evidence="5">
    <location>
        <begin position="149"/>
        <end position="368"/>
    </location>
</feature>
<sequence>MLPDNNSDALILNVDDSDGARYAKSRILKRAGFKVIEASNGGDALLRARQDRPNLILLDVKLPDINGLEVCRQLKGGAETNTILVLQTSASCIGSADKIRALDGGADNYLVEPIEADELIANVKALLRLGRVERALRDVDRRKDEFLATLAHELRNPLGPIRTALALLCKLDPVVPAVQDNARRTIGRHTDHLVRLVDDLLDVSRISQGKISLQWESVSLASVIRSALETSSHSVEARGHALDVNLPKEELWVCGDAVRLSQIVANLLLNAAKFTAPGGRIAITAAREGDNVRIRLSDNGIGIAAANIDSIFGLFEQSGHSPDRVQDGLGIGLSLVRNLVTLHGGQVSVHSPGVGLGSTFEVILPLDANLPQPAAPVPEAATGGSQRILVVDDNCDAADTLAELLEMYGHTVRTAYTGTQATERTLEFKPDIVFLDIGLPDMSGYDVAVKMRQLPIPQQFLLVALTGYGQEHDRQAALASGFNEHFAKPVDFGKLAMLGLHIAP</sequence>
<dbReference type="InterPro" id="IPR001789">
    <property type="entry name" value="Sig_transdc_resp-reg_receiver"/>
</dbReference>
<dbReference type="EMBL" id="CP121464">
    <property type="protein sequence ID" value="WFR77489.1"/>
    <property type="molecule type" value="Genomic_DNA"/>
</dbReference>
<dbReference type="CDD" id="cd17580">
    <property type="entry name" value="REC_2_DhkD-like"/>
    <property type="match status" value="1"/>
</dbReference>
<dbReference type="PRINTS" id="PR00344">
    <property type="entry name" value="BCTRLSENSOR"/>
</dbReference>
<keyword evidence="3 4" id="KW-0597">Phosphoprotein</keyword>
<dbReference type="CDD" id="cd00082">
    <property type="entry name" value="HisKA"/>
    <property type="match status" value="1"/>
</dbReference>
<comment type="catalytic activity">
    <reaction evidence="1">
        <text>ATP + protein L-histidine = ADP + protein N-phospho-L-histidine.</text>
        <dbReference type="EC" id="2.7.13.3"/>
    </reaction>
</comment>
<evidence type="ECO:0000259" key="6">
    <source>
        <dbReference type="PROSITE" id="PS50110"/>
    </source>
</evidence>
<dbReference type="SUPFAM" id="SSF55874">
    <property type="entry name" value="ATPase domain of HSP90 chaperone/DNA topoisomerase II/histidine kinase"/>
    <property type="match status" value="1"/>
</dbReference>
<dbReference type="Gene3D" id="1.10.287.130">
    <property type="match status" value="1"/>
</dbReference>
<name>A0ABY8HXZ1_9BURK</name>
<organism evidence="7 8">
    <name type="scientific">Janthinobacterium rivuli</name>
    <dbReference type="NCBI Taxonomy" id="2751478"/>
    <lineage>
        <taxon>Bacteria</taxon>
        <taxon>Pseudomonadati</taxon>
        <taxon>Pseudomonadota</taxon>
        <taxon>Betaproteobacteria</taxon>
        <taxon>Burkholderiales</taxon>
        <taxon>Oxalobacteraceae</taxon>
        <taxon>Janthinobacterium</taxon>
    </lineage>
</organism>
<evidence type="ECO:0000256" key="1">
    <source>
        <dbReference type="ARBA" id="ARBA00000085"/>
    </source>
</evidence>
<dbReference type="PROSITE" id="PS50110">
    <property type="entry name" value="RESPONSE_REGULATORY"/>
    <property type="match status" value="2"/>
</dbReference>
<dbReference type="EC" id="2.7.13.3" evidence="2"/>
<dbReference type="Proteomes" id="UP001219584">
    <property type="component" value="Chromosome"/>
</dbReference>